<accession>A0A078ABI3</accession>
<dbReference type="InterPro" id="IPR050185">
    <property type="entry name" value="Ub_carboxyl-term_hydrolase"/>
</dbReference>
<feature type="region of interest" description="Disordered" evidence="1">
    <location>
        <begin position="1"/>
        <end position="37"/>
    </location>
</feature>
<evidence type="ECO:0000313" key="4">
    <source>
        <dbReference type="Proteomes" id="UP000039865"/>
    </source>
</evidence>
<dbReference type="EMBL" id="CCKQ01008218">
    <property type="protein sequence ID" value="CDW79660.1"/>
    <property type="molecule type" value="Genomic_DNA"/>
</dbReference>
<proteinExistence type="predicted"/>
<dbReference type="PROSITE" id="PS50235">
    <property type="entry name" value="USP_3"/>
    <property type="match status" value="1"/>
</dbReference>
<dbReference type="OrthoDB" id="4064762at2759"/>
<dbReference type="PANTHER" id="PTHR21646">
    <property type="entry name" value="UBIQUITIN CARBOXYL-TERMINAL HYDROLASE"/>
    <property type="match status" value="1"/>
</dbReference>
<dbReference type="AlphaFoldDB" id="A0A078ABI3"/>
<dbReference type="GO" id="GO:0004843">
    <property type="term" value="F:cysteine-type deubiquitinase activity"/>
    <property type="evidence" value="ECO:0007669"/>
    <property type="project" value="InterPro"/>
</dbReference>
<sequence length="491" mass="57605">MDHQLYTPAIRPKVQQQSHHDQNHSYVPQQNKLPPHLEGNTYQQAKQQLLRNRSQPEILNHKITFDNVIKKSQFDRVVNYNERKLFSYDSNILFGHNSDAYKQSMFSIAIPELQSEETKHEGPSLIEQLPPAEQWKRDRLAEMAQLDPARRQEIDAFDEVQNITNDALSSKYEGVVLEQMSEFFSSYKQQPKKSSFTAVKIFRLLGKHYPLLYFDSELMNPSFKSFFTRDPFEMLIHLISGLHDDLNRAPNRGQMVGANSYPAFQGNGIVELDYIQADKWDKFFREKDDSPIIDMFQGRILKHIQCLLCYNPKLIFENFMSLNLSLKKHSKAETVNLTELIVEYFQSQLNNKDSSIVDSEKNAPYKKELSIWKFPKFLIIQIQRFETFVNKVNSYQQNVFYPVDSLDLRRFANTSKDDSVKKAVYNLYGTVQLAKLNNSHRFNSSVFNSKEEKWYLYEEQEQVSQSGIESPSKNAYILFYQRVDALTHKFE</sequence>
<dbReference type="InterPro" id="IPR038765">
    <property type="entry name" value="Papain-like_cys_pep_sf"/>
</dbReference>
<evidence type="ECO:0000256" key="1">
    <source>
        <dbReference type="SAM" id="MobiDB-lite"/>
    </source>
</evidence>
<dbReference type="Gene3D" id="3.90.70.10">
    <property type="entry name" value="Cysteine proteinases"/>
    <property type="match status" value="1"/>
</dbReference>
<gene>
    <name evidence="3" type="primary">Contig12855.g13716</name>
    <name evidence="3" type="ORF">STYLEM_8651</name>
</gene>
<dbReference type="GO" id="GO:0016579">
    <property type="term" value="P:protein deubiquitination"/>
    <property type="evidence" value="ECO:0007669"/>
    <property type="project" value="InterPro"/>
</dbReference>
<keyword evidence="4" id="KW-1185">Reference proteome</keyword>
<dbReference type="PANTHER" id="PTHR21646:SF23">
    <property type="entry name" value="UBIQUITIN CARBOXYL-TERMINAL HYDROLASE USP2"/>
    <property type="match status" value="1"/>
</dbReference>
<dbReference type="SUPFAM" id="SSF54001">
    <property type="entry name" value="Cysteine proteinases"/>
    <property type="match status" value="1"/>
</dbReference>
<evidence type="ECO:0000313" key="3">
    <source>
        <dbReference type="EMBL" id="CDW79660.1"/>
    </source>
</evidence>
<dbReference type="InterPro" id="IPR028889">
    <property type="entry name" value="USP"/>
</dbReference>
<name>A0A078ABI3_STYLE</name>
<dbReference type="InParanoid" id="A0A078ABI3"/>
<organism evidence="3 4">
    <name type="scientific">Stylonychia lemnae</name>
    <name type="common">Ciliate</name>
    <dbReference type="NCBI Taxonomy" id="5949"/>
    <lineage>
        <taxon>Eukaryota</taxon>
        <taxon>Sar</taxon>
        <taxon>Alveolata</taxon>
        <taxon>Ciliophora</taxon>
        <taxon>Intramacronucleata</taxon>
        <taxon>Spirotrichea</taxon>
        <taxon>Stichotrichia</taxon>
        <taxon>Sporadotrichida</taxon>
        <taxon>Oxytrichidae</taxon>
        <taxon>Stylonychinae</taxon>
        <taxon>Stylonychia</taxon>
    </lineage>
</organism>
<dbReference type="Pfam" id="PF00443">
    <property type="entry name" value="UCH"/>
    <property type="match status" value="1"/>
</dbReference>
<dbReference type="InterPro" id="IPR001394">
    <property type="entry name" value="Peptidase_C19_UCH"/>
</dbReference>
<keyword evidence="3" id="KW-0378">Hydrolase</keyword>
<protein>
    <submittedName>
        <fullName evidence="3">Ubiquitin carboxyl-terminal hydrolase 8</fullName>
    </submittedName>
</protein>
<feature type="domain" description="USP" evidence="2">
    <location>
        <begin position="161"/>
        <end position="483"/>
    </location>
</feature>
<dbReference type="Proteomes" id="UP000039865">
    <property type="component" value="Unassembled WGS sequence"/>
</dbReference>
<evidence type="ECO:0000259" key="2">
    <source>
        <dbReference type="PROSITE" id="PS50235"/>
    </source>
</evidence>
<reference evidence="3 4" key="1">
    <citation type="submission" date="2014-06" db="EMBL/GenBank/DDBJ databases">
        <authorList>
            <person name="Swart Estienne"/>
        </authorList>
    </citation>
    <scope>NUCLEOTIDE SEQUENCE [LARGE SCALE GENOMIC DNA]</scope>
    <source>
        <strain evidence="3 4">130c</strain>
    </source>
</reference>